<sequence>MPKPFPSALLLLSSLLLVSCASAPDGSTGSGGDSYQRFMRLANDVNGRGDPGTAAALYEKATAQPGAGIEAWQKLGQARLDSGDARGAERAFQQGLELKRDDPAALLGLGTAQLREGKLDRAAVALTQAASALNTAQAYNRLGIAQVLRGQTGDAQAAFSKSLGLAPSDLDTQCNLALAYALGGKADQALGSIRQVSQSPRAQPRHQRNELLILILAGHEAQLSTLALDDIAPAEQQRLLVEARRIKAIADPAAQARELGLIDSH</sequence>
<dbReference type="RefSeq" id="WP_177056862.1">
    <property type="nucleotide sequence ID" value="NZ_JACAPS010000011.1"/>
</dbReference>
<evidence type="ECO:0000256" key="1">
    <source>
        <dbReference type="PROSITE-ProRule" id="PRU00339"/>
    </source>
</evidence>
<dbReference type="PROSITE" id="PS51257">
    <property type="entry name" value="PROKAR_LIPOPROTEIN"/>
    <property type="match status" value="1"/>
</dbReference>
<dbReference type="InterPro" id="IPR019734">
    <property type="entry name" value="TPR_rpt"/>
</dbReference>
<dbReference type="Gene3D" id="1.25.40.10">
    <property type="entry name" value="Tetratricopeptide repeat domain"/>
    <property type="match status" value="2"/>
</dbReference>
<organism evidence="3 4">
    <name type="scientific">Pseudomonas gingeri</name>
    <dbReference type="NCBI Taxonomy" id="117681"/>
    <lineage>
        <taxon>Bacteria</taxon>
        <taxon>Pseudomonadati</taxon>
        <taxon>Pseudomonadota</taxon>
        <taxon>Gammaproteobacteria</taxon>
        <taxon>Pseudomonadales</taxon>
        <taxon>Pseudomonadaceae</taxon>
        <taxon>Pseudomonas</taxon>
    </lineage>
</organism>
<keyword evidence="2" id="KW-0732">Signal</keyword>
<dbReference type="PROSITE" id="PS50005">
    <property type="entry name" value="TPR"/>
    <property type="match status" value="2"/>
</dbReference>
<comment type="caution">
    <text evidence="3">The sequence shown here is derived from an EMBL/GenBank/DDBJ whole genome shotgun (WGS) entry which is preliminary data.</text>
</comment>
<evidence type="ECO:0000313" key="4">
    <source>
        <dbReference type="Proteomes" id="UP000520592"/>
    </source>
</evidence>
<dbReference type="Pfam" id="PF13432">
    <property type="entry name" value="TPR_16"/>
    <property type="match status" value="1"/>
</dbReference>
<name>A0A7Y8CJS2_9PSED</name>
<dbReference type="Proteomes" id="UP000520592">
    <property type="component" value="Unassembled WGS sequence"/>
</dbReference>
<accession>A0A7Y8CJS2</accession>
<feature type="chain" id="PRO_5031202113" evidence="2">
    <location>
        <begin position="24"/>
        <end position="265"/>
    </location>
</feature>
<dbReference type="SUPFAM" id="SSF48452">
    <property type="entry name" value="TPR-like"/>
    <property type="match status" value="1"/>
</dbReference>
<feature type="repeat" description="TPR" evidence="1">
    <location>
        <begin position="69"/>
        <end position="102"/>
    </location>
</feature>
<reference evidence="3 4" key="1">
    <citation type="submission" date="2020-04" db="EMBL/GenBank/DDBJ databases">
        <title>Molecular characterization of pseudomonads from Agaricus bisporus reveal novel blotch 2 pathogens in Western Europe.</title>
        <authorList>
            <person name="Taparia T."/>
            <person name="Krijger M."/>
            <person name="Haynes E."/>
            <person name="Elpinstone J.G."/>
            <person name="Noble R."/>
            <person name="Van Der Wolf J."/>
        </authorList>
    </citation>
    <scope>NUCLEOTIDE SEQUENCE [LARGE SCALE GENOMIC DNA]</scope>
    <source>
        <strain evidence="3 4">IPO3737</strain>
    </source>
</reference>
<dbReference type="SMART" id="SM00028">
    <property type="entry name" value="TPR"/>
    <property type="match status" value="3"/>
</dbReference>
<feature type="signal peptide" evidence="2">
    <location>
        <begin position="1"/>
        <end position="23"/>
    </location>
</feature>
<dbReference type="EMBL" id="JACAQD010000011">
    <property type="protein sequence ID" value="NWC32795.1"/>
    <property type="molecule type" value="Genomic_DNA"/>
</dbReference>
<evidence type="ECO:0000313" key="3">
    <source>
        <dbReference type="EMBL" id="NWC32795.1"/>
    </source>
</evidence>
<gene>
    <name evidence="3" type="ORF">HX876_10345</name>
</gene>
<proteinExistence type="predicted"/>
<keyword evidence="1" id="KW-0802">TPR repeat</keyword>
<feature type="repeat" description="TPR" evidence="1">
    <location>
        <begin position="136"/>
        <end position="169"/>
    </location>
</feature>
<protein>
    <submittedName>
        <fullName evidence="3">Tetratricopeptide repeat protein</fullName>
    </submittedName>
</protein>
<dbReference type="AlphaFoldDB" id="A0A7Y8CJS2"/>
<evidence type="ECO:0000256" key="2">
    <source>
        <dbReference type="SAM" id="SignalP"/>
    </source>
</evidence>
<dbReference type="InterPro" id="IPR011990">
    <property type="entry name" value="TPR-like_helical_dom_sf"/>
</dbReference>